<dbReference type="EMBL" id="KZ060190">
    <property type="protein sequence ID" value="PIO12674.1"/>
    <property type="molecule type" value="Genomic_DNA"/>
</dbReference>
<dbReference type="AlphaFoldDB" id="A0A2G9QAP6"/>
<reference evidence="2" key="1">
    <citation type="journal article" date="2017" name="Nat. Commun.">
        <title>The North American bullfrog draft genome provides insight into hormonal regulation of long noncoding RNA.</title>
        <authorList>
            <person name="Hammond S.A."/>
            <person name="Warren R.L."/>
            <person name="Vandervalk B.P."/>
            <person name="Kucuk E."/>
            <person name="Khan H."/>
            <person name="Gibb E.A."/>
            <person name="Pandoh P."/>
            <person name="Kirk H."/>
            <person name="Zhao Y."/>
            <person name="Jones M."/>
            <person name="Mungall A.J."/>
            <person name="Coope R."/>
            <person name="Pleasance S."/>
            <person name="Moore R.A."/>
            <person name="Holt R.A."/>
            <person name="Round J.M."/>
            <person name="Ohora S."/>
            <person name="Walle B.V."/>
            <person name="Veldhoen N."/>
            <person name="Helbing C.C."/>
            <person name="Birol I."/>
        </authorList>
    </citation>
    <scope>NUCLEOTIDE SEQUENCE [LARGE SCALE GENOMIC DNA]</scope>
</reference>
<accession>A0A2G9QAP6</accession>
<gene>
    <name evidence="1" type="ORF">AB205_0063500</name>
</gene>
<sequence>MSKAHHTIVCSSLNPKLSVSSPCYLHESLLTVFRNTIYALAVVKVEFSVKHCTS</sequence>
<evidence type="ECO:0000313" key="2">
    <source>
        <dbReference type="Proteomes" id="UP000228934"/>
    </source>
</evidence>
<evidence type="ECO:0000313" key="1">
    <source>
        <dbReference type="EMBL" id="PIO12674.1"/>
    </source>
</evidence>
<name>A0A2G9QAP6_AQUCT</name>
<dbReference type="Proteomes" id="UP000228934">
    <property type="component" value="Unassembled WGS sequence"/>
</dbReference>
<organism evidence="1 2">
    <name type="scientific">Aquarana catesbeiana</name>
    <name type="common">American bullfrog</name>
    <name type="synonym">Rana catesbeiana</name>
    <dbReference type="NCBI Taxonomy" id="8400"/>
    <lineage>
        <taxon>Eukaryota</taxon>
        <taxon>Metazoa</taxon>
        <taxon>Chordata</taxon>
        <taxon>Craniata</taxon>
        <taxon>Vertebrata</taxon>
        <taxon>Euteleostomi</taxon>
        <taxon>Amphibia</taxon>
        <taxon>Batrachia</taxon>
        <taxon>Anura</taxon>
        <taxon>Neobatrachia</taxon>
        <taxon>Ranoidea</taxon>
        <taxon>Ranidae</taxon>
        <taxon>Aquarana</taxon>
    </lineage>
</organism>
<keyword evidence="2" id="KW-1185">Reference proteome</keyword>
<protein>
    <submittedName>
        <fullName evidence="1">Uncharacterized protein</fullName>
    </submittedName>
</protein>
<proteinExistence type="predicted"/>